<evidence type="ECO:0000256" key="2">
    <source>
        <dbReference type="ARBA" id="ARBA00022443"/>
    </source>
</evidence>
<dbReference type="InterPro" id="IPR026791">
    <property type="entry name" value="DOCK"/>
</dbReference>
<feature type="domain" description="C2 DOCK-type" evidence="10">
    <location>
        <begin position="429"/>
        <end position="624"/>
    </location>
</feature>
<dbReference type="SUPFAM" id="SSF50044">
    <property type="entry name" value="SH3-domain"/>
    <property type="match status" value="1"/>
</dbReference>
<comment type="subcellular location">
    <subcellularLocation>
        <location evidence="1">Cytoplasm</location>
    </subcellularLocation>
</comment>
<feature type="region of interest" description="Disordered" evidence="8">
    <location>
        <begin position="1670"/>
        <end position="1713"/>
    </location>
</feature>
<dbReference type="InterPro" id="IPR056372">
    <property type="entry name" value="TPR_DOCK"/>
</dbReference>
<evidence type="ECO:0000256" key="5">
    <source>
        <dbReference type="ARBA" id="ARBA00022658"/>
    </source>
</evidence>
<dbReference type="CDD" id="cd08694">
    <property type="entry name" value="C2_Dock-A"/>
    <property type="match status" value="1"/>
</dbReference>
<feature type="region of interest" description="Disordered" evidence="8">
    <location>
        <begin position="1726"/>
        <end position="1774"/>
    </location>
</feature>
<keyword evidence="5" id="KW-0344">Guanine-nucleotide releasing factor</keyword>
<dbReference type="GO" id="GO:0007520">
    <property type="term" value="P:myoblast fusion"/>
    <property type="evidence" value="ECO:0007669"/>
    <property type="project" value="TreeGrafter"/>
</dbReference>
<feature type="region of interest" description="Disordered" evidence="8">
    <location>
        <begin position="1786"/>
        <end position="1950"/>
    </location>
</feature>
<dbReference type="InterPro" id="IPR046769">
    <property type="entry name" value="DOCKER_Lobe_A"/>
</dbReference>
<comment type="similarity">
    <text evidence="7">Belongs to the DOCK family.</text>
</comment>
<dbReference type="SMART" id="SM00326">
    <property type="entry name" value="SH3"/>
    <property type="match status" value="1"/>
</dbReference>
<sequence>MTKWTPVPDKAKYGVAIANFTEEGVHRLRLNVGDSVYIYEELEDWYYGCCTNSKTKKGIFPKAYIAVKESIIDKTGPHEVVIPKEPSIIKEITAVLREWGPIWKQLYLTNRAEFDSVRNMMYELMDSRRKIMSGTLPVDELRELKQKVTAKIEMGNAILDLDLVVRHSSGNILNPDVTSTIDLYRAHVDATKRIKQMSSTQLDIGSPKASSHYCHNLFVVVKNFVCRIGDDADLLMTLYDAKEQKFISENYYVQWAKCGLIKDLDQLNNLRVLFTDLGSRDLSRERVNFICQIIRIGAMELKENDHKRSTIYSKKTCESEGMRRPFGVAAMDITDIISGKIDSDEEKQHFVPYIQCGERDFLDTAIKKALAAKEVTQKEHKGQGLWICLKLLHGDSKQVREENPHLVSGTTAVARKMGFPEVILPGDVRNDLYLTLVQAEFSKGTKTSDRNIEVTVKVCNDKGSVIPGVISVGSGSESLDEYHSVIYYHEDKPRWMETFKIAVPIEQFYYAHLLFTFKHRSSNEAKDRVEKPFAMSFVKLMQENGTTLNDEVHELLVYRLDHKRHTEMDTSYLTLPATRADFNAIMQNSPTPNAQPNKAQLASFQAGGISLAIKDSFQISTLVCSTKLTQNVDLLGLLKWWTLPDNLEKNLHALMKVDGEEVVKFLQDILDALFDILMKNSDSELYDNLVFEALVFIIGLISDRKYQHFKPVLDLYIEETFSATLAYNKLIVVLKYYIDNINTNTQETEGSLLFRAMKSIEYIFKFIVHSRKLFAHLNEGKGTQQFELSLEQLLKSITGMMLYKADTVLLIQGACLKYFPATIPDILHVFNSKQLSHIVTELLNNLPPERLTKQKMMCVNDIVHSELFKFPECRAILLPVINQHVKLLMEKGEELELCVKILSDIMVVLHGHDRTQTVEDISVVMHSVLRTVIQTVIRTNRSLPIVGNIVALMISILRQMTKYHYTNYIEHFPTTTDLLDFLMEILLVFKDLVSKNVYPKDWNDMIMLQNSVMLKALRHFSYTIRDRFTTPFDYQVWNNYFHCAIAFLTQDALQLENFSHNKRNKIIARYKDMRRETGFEIRKMWFNLGQNKIHFVPGMVGPFLEMTMIPEVELRKATIPIFFDMMQCEFYSPRKSSSIHQDDCFVHNLEMKGNFQEFENEMITKLDVLVEGGRGDQQYQELLQKTLYDLCENHAALHDAGIRFIKTVVRLMKRLLEYRTIITDENKENRMSCTVNLLEFYHEINRQEMYIRYLHKLCDLHLECDNYIEAAFTLQLHAKLLRWSDEGLPSLLRSAKYPQCETNRELKERLYHDILDYFDKGKLWEAGITLSKELLAQYENETFDYAQLSSLHARIATFYENIMRQLRPEPEYFRVAYYGRNFPAFLQNKVFVYRGKEYERLSDFSTRLLNQFPNAILLTKLTIPGNDVTESQSQYLQINKVDPVMNNPQRFQNKPVLEQILKYYRVNEVSKFTYSRPLRRGEKDSDNDIGNIWLERTTLETAYMLPGILRWFAVIRVQTVEVSPLQNAIETMEATNTKIRDMVLQHRADPSLALNPLSMLLGGIVDAAVNGGIGNYEKAFFTPEYLEANRSSIDGINRLKELIACQIPLLEAGIEIHRDKAPESLQPYHSHMQEKYLKLKAHIEENYGKASPPPELIEHHILIRRYKVAPAANPASRTERTDSSVFAPDSSNRKTASVTSLPSVPGKPQSTQMARALVPSVFAKQNSVVSPHKSHGKKSRDSTGLTLRRNSAASLSSQHEEKSQSQWYDLPLTTDKGSEAPIIELNEQLTPHRPLRSEAEKRHSRPSSGQFKLPPSTPPSQGAGGATTPSLATATSFPMFPASSSAPTCSPEPPLEVDKPPPLPQKQAYADYTNVTAEDTPALPARKPSLSIPGMTKNRPQPPLPAKEGSKEGTPVLPKKPERPPTNRNLSFPQEVSKKMSRTASEATEG</sequence>
<dbReference type="CDD" id="cd11697">
    <property type="entry name" value="DHR2_DOCK_A"/>
    <property type="match status" value="1"/>
</dbReference>
<dbReference type="InterPro" id="IPR047026">
    <property type="entry name" value="DOCK1_C2"/>
</dbReference>
<proteinExistence type="inferred from homology"/>
<dbReference type="PROSITE" id="PS50002">
    <property type="entry name" value="SH3"/>
    <property type="match status" value="1"/>
</dbReference>
<dbReference type="InterPro" id="IPR046770">
    <property type="entry name" value="DOCKER_Lobe_B"/>
</dbReference>
<dbReference type="Pfam" id="PF16172">
    <property type="entry name" value="DOCK_N"/>
    <property type="match status" value="1"/>
</dbReference>
<evidence type="ECO:0000256" key="4">
    <source>
        <dbReference type="ARBA" id="ARBA00022553"/>
    </source>
</evidence>
<dbReference type="Pfam" id="PF14429">
    <property type="entry name" value="DOCK-C2"/>
    <property type="match status" value="1"/>
</dbReference>
<dbReference type="InterPro" id="IPR027357">
    <property type="entry name" value="DOCKER_dom"/>
</dbReference>
<feature type="domain" description="SH3" evidence="9">
    <location>
        <begin position="9"/>
        <end position="70"/>
    </location>
</feature>
<dbReference type="PROSITE" id="PS51651">
    <property type="entry name" value="DOCKER"/>
    <property type="match status" value="1"/>
</dbReference>
<dbReference type="Pfam" id="PF23554">
    <property type="entry name" value="TPR_DOCK"/>
    <property type="match status" value="1"/>
</dbReference>
<dbReference type="InterPro" id="IPR046773">
    <property type="entry name" value="DOCKER_Lobe_C"/>
</dbReference>
<evidence type="ECO:0000256" key="7">
    <source>
        <dbReference type="PROSITE-ProRule" id="PRU00983"/>
    </source>
</evidence>
<dbReference type="Pfam" id="PF06920">
    <property type="entry name" value="DHR-2_Lobe_A"/>
    <property type="match status" value="1"/>
</dbReference>
<keyword evidence="3" id="KW-0963">Cytoplasm</keyword>
<evidence type="ECO:0000256" key="6">
    <source>
        <dbReference type="PROSITE-ProRule" id="PRU00192"/>
    </source>
</evidence>
<keyword evidence="2 6" id="KW-0728">SH3 domain</keyword>
<evidence type="ECO:0000256" key="3">
    <source>
        <dbReference type="ARBA" id="ARBA00022490"/>
    </source>
</evidence>
<dbReference type="Gene3D" id="1.20.1270.350">
    <property type="entry name" value="Dedicator of cytokinesis N-terminal subdomain"/>
    <property type="match status" value="1"/>
</dbReference>
<feature type="domain" description="DOCKER" evidence="11">
    <location>
        <begin position="1241"/>
        <end position="1652"/>
    </location>
</feature>
<dbReference type="FunFam" id="1.20.58.740:FF:000004">
    <property type="entry name" value="Dedicator of cytokinesis protein 1"/>
    <property type="match status" value="1"/>
</dbReference>
<dbReference type="InterPro" id="IPR035892">
    <property type="entry name" value="C2_domain_sf"/>
</dbReference>
<dbReference type="GO" id="GO:0005085">
    <property type="term" value="F:guanyl-nucleotide exchange factor activity"/>
    <property type="evidence" value="ECO:0007669"/>
    <property type="project" value="UniProtKB-KW"/>
</dbReference>
<dbReference type="GO" id="GO:0005737">
    <property type="term" value="C:cytoplasm"/>
    <property type="evidence" value="ECO:0007669"/>
    <property type="project" value="UniProtKB-SubCell"/>
</dbReference>
<name>A0A131YPY9_RHIAP</name>
<feature type="compositionally biased region" description="Polar residues" evidence="8">
    <location>
        <begin position="1689"/>
        <end position="1713"/>
    </location>
</feature>
<dbReference type="Gene3D" id="2.30.30.40">
    <property type="entry name" value="SH3 Domains"/>
    <property type="match status" value="1"/>
</dbReference>
<dbReference type="Pfam" id="PF20421">
    <property type="entry name" value="DHR-2_Lobe_C"/>
    <property type="match status" value="1"/>
</dbReference>
<evidence type="ECO:0000256" key="1">
    <source>
        <dbReference type="ARBA" id="ARBA00004496"/>
    </source>
</evidence>
<evidence type="ECO:0000259" key="10">
    <source>
        <dbReference type="PROSITE" id="PS51650"/>
    </source>
</evidence>
<dbReference type="GO" id="GO:0005886">
    <property type="term" value="C:plasma membrane"/>
    <property type="evidence" value="ECO:0007669"/>
    <property type="project" value="TreeGrafter"/>
</dbReference>
<dbReference type="InterPro" id="IPR027007">
    <property type="entry name" value="C2_DOCK-type_domain"/>
</dbReference>
<evidence type="ECO:0000259" key="11">
    <source>
        <dbReference type="PROSITE" id="PS51651"/>
    </source>
</evidence>
<evidence type="ECO:0000313" key="12">
    <source>
        <dbReference type="EMBL" id="JAP80628.1"/>
    </source>
</evidence>
<feature type="compositionally biased region" description="Polar residues" evidence="8">
    <location>
        <begin position="1742"/>
        <end position="1757"/>
    </location>
</feature>
<dbReference type="GO" id="GO:0016477">
    <property type="term" value="P:cell migration"/>
    <property type="evidence" value="ECO:0007669"/>
    <property type="project" value="TreeGrafter"/>
</dbReference>
<dbReference type="InterPro" id="IPR036028">
    <property type="entry name" value="SH3-like_dom_sf"/>
</dbReference>
<feature type="compositionally biased region" description="Low complexity" evidence="8">
    <location>
        <begin position="1834"/>
        <end position="1848"/>
    </location>
</feature>
<organism evidence="12">
    <name type="scientific">Rhipicephalus appendiculatus</name>
    <name type="common">Brown ear tick</name>
    <dbReference type="NCBI Taxonomy" id="34631"/>
    <lineage>
        <taxon>Eukaryota</taxon>
        <taxon>Metazoa</taxon>
        <taxon>Ecdysozoa</taxon>
        <taxon>Arthropoda</taxon>
        <taxon>Chelicerata</taxon>
        <taxon>Arachnida</taxon>
        <taxon>Acari</taxon>
        <taxon>Parasitiformes</taxon>
        <taxon>Ixodida</taxon>
        <taxon>Ixodoidea</taxon>
        <taxon>Ixodidae</taxon>
        <taxon>Rhipicephalinae</taxon>
        <taxon>Rhipicephalus</taxon>
        <taxon>Rhipicephalus</taxon>
    </lineage>
</organism>
<protein>
    <submittedName>
        <fullName evidence="12">Dedicator of cytokinesis protein 1</fullName>
    </submittedName>
</protein>
<evidence type="ECO:0000259" key="9">
    <source>
        <dbReference type="PROSITE" id="PS50002"/>
    </source>
</evidence>
<dbReference type="InterPro" id="IPR043162">
    <property type="entry name" value="DOCK_C_lobe_C"/>
</dbReference>
<dbReference type="GO" id="GO:0007264">
    <property type="term" value="P:small GTPase-mediated signal transduction"/>
    <property type="evidence" value="ECO:0007669"/>
    <property type="project" value="InterPro"/>
</dbReference>
<dbReference type="InterPro" id="IPR001452">
    <property type="entry name" value="SH3_domain"/>
</dbReference>
<dbReference type="Gene3D" id="1.25.40.410">
    <property type="match status" value="1"/>
</dbReference>
<dbReference type="GO" id="GO:0031267">
    <property type="term" value="F:small GTPase binding"/>
    <property type="evidence" value="ECO:0007669"/>
    <property type="project" value="TreeGrafter"/>
</dbReference>
<dbReference type="InterPro" id="IPR042455">
    <property type="entry name" value="DOCK_N_sub1"/>
</dbReference>
<dbReference type="InterPro" id="IPR032376">
    <property type="entry name" value="DOCK_N"/>
</dbReference>
<feature type="compositionally biased region" description="Pro residues" evidence="8">
    <location>
        <begin position="1850"/>
        <end position="1864"/>
    </location>
</feature>
<dbReference type="PANTHER" id="PTHR45653">
    <property type="entry name" value="DEDICATOR OF CYTOKINESIS"/>
    <property type="match status" value="1"/>
</dbReference>
<dbReference type="Pfam" id="PF20422">
    <property type="entry name" value="DHR-2_Lobe_B"/>
    <property type="match status" value="1"/>
</dbReference>
<dbReference type="EMBL" id="GEDV01007929">
    <property type="protein sequence ID" value="JAP80628.1"/>
    <property type="molecule type" value="Transcribed_RNA"/>
</dbReference>
<dbReference type="Gene3D" id="1.20.58.740">
    <property type="match status" value="1"/>
</dbReference>
<accession>A0A131YPY9</accession>
<dbReference type="CDD" id="cd11872">
    <property type="entry name" value="SH3_DOCK_AB"/>
    <property type="match status" value="1"/>
</dbReference>
<dbReference type="FunFam" id="1.25.40.410:FF:000003">
    <property type="entry name" value="Dedicator of cytokinesis protein 4"/>
    <property type="match status" value="1"/>
</dbReference>
<reference evidence="12" key="1">
    <citation type="journal article" date="2016" name="Ticks Tick Borne Dis.">
        <title>De novo assembly and annotation of the salivary gland transcriptome of Rhipicephalus appendiculatus male and female ticks during blood feeding.</title>
        <authorList>
            <person name="de Castro M.H."/>
            <person name="de Klerk D."/>
            <person name="Pienaar R."/>
            <person name="Latif A.A."/>
            <person name="Rees D.J."/>
            <person name="Mans B.J."/>
        </authorList>
    </citation>
    <scope>NUCLEOTIDE SEQUENCE</scope>
    <source>
        <tissue evidence="12">Salivary glands</tissue>
    </source>
</reference>
<dbReference type="InterPro" id="IPR043161">
    <property type="entry name" value="DOCK_C_lobe_A"/>
</dbReference>
<dbReference type="Gene3D" id="2.60.40.150">
    <property type="entry name" value="C2 domain"/>
    <property type="match status" value="1"/>
</dbReference>
<dbReference type="PROSITE" id="PS51650">
    <property type="entry name" value="C2_DOCK"/>
    <property type="match status" value="1"/>
</dbReference>
<evidence type="ECO:0000256" key="8">
    <source>
        <dbReference type="SAM" id="MobiDB-lite"/>
    </source>
</evidence>
<dbReference type="PANTHER" id="PTHR45653:SF10">
    <property type="entry name" value="MYOBLAST CITY, ISOFORM B"/>
    <property type="match status" value="1"/>
</dbReference>
<keyword evidence="4" id="KW-0597">Phosphoprotein</keyword>